<accession>A0ACC3A2G4</accession>
<comment type="caution">
    <text evidence="1">The sequence shown here is derived from an EMBL/GenBank/DDBJ whole genome shotgun (WGS) entry which is preliminary data.</text>
</comment>
<organism evidence="1 2">
    <name type="scientific">Neophaeococcomyces mojaviensis</name>
    <dbReference type="NCBI Taxonomy" id="3383035"/>
    <lineage>
        <taxon>Eukaryota</taxon>
        <taxon>Fungi</taxon>
        <taxon>Dikarya</taxon>
        <taxon>Ascomycota</taxon>
        <taxon>Pezizomycotina</taxon>
        <taxon>Eurotiomycetes</taxon>
        <taxon>Chaetothyriomycetidae</taxon>
        <taxon>Chaetothyriales</taxon>
        <taxon>Chaetothyriales incertae sedis</taxon>
        <taxon>Neophaeococcomyces</taxon>
    </lineage>
</organism>
<name>A0ACC3A2G4_9EURO</name>
<evidence type="ECO:0000313" key="2">
    <source>
        <dbReference type="Proteomes" id="UP001172386"/>
    </source>
</evidence>
<reference evidence="1" key="1">
    <citation type="submission" date="2022-10" db="EMBL/GenBank/DDBJ databases">
        <title>Culturing micro-colonial fungi from biological soil crusts in the Mojave desert and describing Neophaeococcomyces mojavensis, and introducing the new genera and species Taxawa tesnikishii.</title>
        <authorList>
            <person name="Kurbessoian T."/>
            <person name="Stajich J.E."/>
        </authorList>
    </citation>
    <scope>NUCLEOTIDE SEQUENCE</scope>
    <source>
        <strain evidence="1">JES_112</strain>
    </source>
</reference>
<proteinExistence type="predicted"/>
<sequence>MNSSFEDKESDLSGDEELDLSEDEGIYPHKDEQFDPSKYEEFYPLHHRYRGFSMTIMCLNNQFPYRKLFENVQSLLTTLICGSPKIVVEDEILDLERFAAEVEVRLEKDEKDIIFYLGEMGDIFNHVLMIFQCDKDAIKQVLLEVHNQSSEQILVFEQPPSRVIARSLLITYELLVDPDASFDKVILLTDFLRLLETAAKTLQLMIPNNQTAAKNLQLLIPDNQDEAFFLFFCAMTTLLRLCFEAVDLDRPETDQALKDGVINLRSTLTEQLVVLVPSGWSRTHECDGSSKMDRLQCVITTLEIPETDRQAVKVLNDLLGKYIGLSS</sequence>
<dbReference type="EMBL" id="JAPDRQ010000130">
    <property type="protein sequence ID" value="KAJ9654146.1"/>
    <property type="molecule type" value="Genomic_DNA"/>
</dbReference>
<protein>
    <submittedName>
        <fullName evidence="1">Uncharacterized protein</fullName>
    </submittedName>
</protein>
<gene>
    <name evidence="1" type="ORF">H2198_006765</name>
</gene>
<evidence type="ECO:0000313" key="1">
    <source>
        <dbReference type="EMBL" id="KAJ9654146.1"/>
    </source>
</evidence>
<dbReference type="Proteomes" id="UP001172386">
    <property type="component" value="Unassembled WGS sequence"/>
</dbReference>
<keyword evidence="2" id="KW-1185">Reference proteome</keyword>